<dbReference type="AlphaFoldDB" id="A0AAD7BRN6"/>
<evidence type="ECO:0000313" key="4">
    <source>
        <dbReference type="Proteomes" id="UP001221142"/>
    </source>
</evidence>
<organism evidence="3 4">
    <name type="scientific">Roridomyces roridus</name>
    <dbReference type="NCBI Taxonomy" id="1738132"/>
    <lineage>
        <taxon>Eukaryota</taxon>
        <taxon>Fungi</taxon>
        <taxon>Dikarya</taxon>
        <taxon>Basidiomycota</taxon>
        <taxon>Agaricomycotina</taxon>
        <taxon>Agaricomycetes</taxon>
        <taxon>Agaricomycetidae</taxon>
        <taxon>Agaricales</taxon>
        <taxon>Marasmiineae</taxon>
        <taxon>Mycenaceae</taxon>
        <taxon>Roridomyces</taxon>
    </lineage>
</organism>
<keyword evidence="1" id="KW-1133">Transmembrane helix</keyword>
<dbReference type="EMBL" id="JARKIF010000010">
    <property type="protein sequence ID" value="KAJ7628830.1"/>
    <property type="molecule type" value="Genomic_DNA"/>
</dbReference>
<keyword evidence="4" id="KW-1185">Reference proteome</keyword>
<proteinExistence type="predicted"/>
<dbReference type="PANTHER" id="PTHR42678:SF34">
    <property type="entry name" value="OS04G0183300 PROTEIN"/>
    <property type="match status" value="1"/>
</dbReference>
<reference evidence="3" key="1">
    <citation type="submission" date="2023-03" db="EMBL/GenBank/DDBJ databases">
        <title>Massive genome expansion in bonnet fungi (Mycena s.s.) driven by repeated elements and novel gene families across ecological guilds.</title>
        <authorList>
            <consortium name="Lawrence Berkeley National Laboratory"/>
            <person name="Harder C.B."/>
            <person name="Miyauchi S."/>
            <person name="Viragh M."/>
            <person name="Kuo A."/>
            <person name="Thoen E."/>
            <person name="Andreopoulos B."/>
            <person name="Lu D."/>
            <person name="Skrede I."/>
            <person name="Drula E."/>
            <person name="Henrissat B."/>
            <person name="Morin E."/>
            <person name="Kohler A."/>
            <person name="Barry K."/>
            <person name="LaButti K."/>
            <person name="Morin E."/>
            <person name="Salamov A."/>
            <person name="Lipzen A."/>
            <person name="Mereny Z."/>
            <person name="Hegedus B."/>
            <person name="Baldrian P."/>
            <person name="Stursova M."/>
            <person name="Weitz H."/>
            <person name="Taylor A."/>
            <person name="Grigoriev I.V."/>
            <person name="Nagy L.G."/>
            <person name="Martin F."/>
            <person name="Kauserud H."/>
        </authorList>
    </citation>
    <scope>NUCLEOTIDE SEQUENCE</scope>
    <source>
        <strain evidence="3">9284</strain>
    </source>
</reference>
<dbReference type="Proteomes" id="UP001221142">
    <property type="component" value="Unassembled WGS sequence"/>
</dbReference>
<dbReference type="Pfam" id="PF01425">
    <property type="entry name" value="Amidase"/>
    <property type="match status" value="1"/>
</dbReference>
<sequence length="576" mass="61548">MLPEAKWNASDKARLGGALRQPSTPPTTKRSTPRLFALLLLVCLILAQIFHVFSSGTSRKVLPDLYEASVLELQAGLDAGVFTSVDLVRAYFARIEEVNIDGPGLRAVIEVSPSALKEAAILDAERKRSGRRSLLHGIPVLLKDNIATSDGMNTTAGSYSLLGSIVPEDAGVVKKLRAAGAIILGKANLSEFSQARSQTLPVGWSGRGGQTTNAYFPRANACGSSSGSGVAASIGLAAITLGSETDGSITCPSAVNNIAGIKPTLGLTSRAGVIPISMHQDTIGPMTRSIADGAIVLSIIAGPDPNDNFTLAQPAVVPDFTQALKKDALKGRRIGVPRRVFMNNSITGNDPSINIAFERALLTLKELGATIVDPADLPSAEEFSNRTYVVTRADMKYQLNEYFQALLENPSGVRSVADLIRFNDDHPELEKPEGFEDQTSLINMNASNGFDAEYFAGRARNHDMGSTRGIDFVLNQFGLDALVSPSAFVTTPAAVVGYPLVTVPLGFHPENVTMIPMGDTVYPAPGMPFGLTFWGTKFTDFELIGFAYAYEQKTQTRLKRRAYPAAIPKTQLGDVM</sequence>
<feature type="domain" description="Amidase" evidence="2">
    <location>
        <begin position="86"/>
        <end position="543"/>
    </location>
</feature>
<evidence type="ECO:0000313" key="3">
    <source>
        <dbReference type="EMBL" id="KAJ7628830.1"/>
    </source>
</evidence>
<dbReference type="SUPFAM" id="SSF75304">
    <property type="entry name" value="Amidase signature (AS) enzymes"/>
    <property type="match status" value="1"/>
</dbReference>
<dbReference type="Gene3D" id="3.90.1300.10">
    <property type="entry name" value="Amidase signature (AS) domain"/>
    <property type="match status" value="1"/>
</dbReference>
<evidence type="ECO:0000256" key="1">
    <source>
        <dbReference type="SAM" id="Phobius"/>
    </source>
</evidence>
<keyword evidence="1" id="KW-0472">Membrane</keyword>
<dbReference type="PANTHER" id="PTHR42678">
    <property type="entry name" value="AMIDASE"/>
    <property type="match status" value="1"/>
</dbReference>
<gene>
    <name evidence="3" type="ORF">FB45DRAFT_919332</name>
</gene>
<comment type="caution">
    <text evidence="3">The sequence shown here is derived from an EMBL/GenBank/DDBJ whole genome shotgun (WGS) entry which is preliminary data.</text>
</comment>
<keyword evidence="1" id="KW-0812">Transmembrane</keyword>
<evidence type="ECO:0000259" key="2">
    <source>
        <dbReference type="Pfam" id="PF01425"/>
    </source>
</evidence>
<name>A0AAD7BRN6_9AGAR</name>
<dbReference type="InterPro" id="IPR036928">
    <property type="entry name" value="AS_sf"/>
</dbReference>
<dbReference type="InterPro" id="IPR023631">
    <property type="entry name" value="Amidase_dom"/>
</dbReference>
<accession>A0AAD7BRN6</accession>
<feature type="transmembrane region" description="Helical" evidence="1">
    <location>
        <begin position="35"/>
        <end position="53"/>
    </location>
</feature>
<protein>
    <submittedName>
        <fullName evidence="3">Amidase signature enzyme</fullName>
    </submittedName>
</protein>